<comment type="caution">
    <text evidence="1">The sequence shown here is derived from an EMBL/GenBank/DDBJ whole genome shotgun (WGS) entry which is preliminary data.</text>
</comment>
<evidence type="ECO:0000313" key="2">
    <source>
        <dbReference type="Proteomes" id="UP000807353"/>
    </source>
</evidence>
<proteinExistence type="predicted"/>
<dbReference type="InterPro" id="IPR029063">
    <property type="entry name" value="SAM-dependent_MTases_sf"/>
</dbReference>
<evidence type="ECO:0000313" key="1">
    <source>
        <dbReference type="EMBL" id="KAF9466642.1"/>
    </source>
</evidence>
<dbReference type="Gene3D" id="3.40.50.150">
    <property type="entry name" value="Vaccinia Virus protein VP39"/>
    <property type="match status" value="1"/>
</dbReference>
<gene>
    <name evidence="1" type="ORF">BDZ94DRAFT_1280897</name>
</gene>
<dbReference type="InterPro" id="IPR019410">
    <property type="entry name" value="Methyltransf_16"/>
</dbReference>
<keyword evidence="1" id="KW-0489">Methyltransferase</keyword>
<keyword evidence="2" id="KW-1185">Reference proteome</keyword>
<dbReference type="GO" id="GO:0005829">
    <property type="term" value="C:cytosol"/>
    <property type="evidence" value="ECO:0007669"/>
    <property type="project" value="TreeGrafter"/>
</dbReference>
<dbReference type="Proteomes" id="UP000807353">
    <property type="component" value="Unassembled WGS sequence"/>
</dbReference>
<protein>
    <submittedName>
        <fullName evidence="1">Methyltransferase-domain-containing protein</fullName>
    </submittedName>
</protein>
<dbReference type="Pfam" id="PF10294">
    <property type="entry name" value="Methyltransf_16"/>
    <property type="match status" value="1"/>
</dbReference>
<dbReference type="EMBL" id="MU150241">
    <property type="protein sequence ID" value="KAF9466642.1"/>
    <property type="molecule type" value="Genomic_DNA"/>
</dbReference>
<organism evidence="1 2">
    <name type="scientific">Collybia nuda</name>
    <dbReference type="NCBI Taxonomy" id="64659"/>
    <lineage>
        <taxon>Eukaryota</taxon>
        <taxon>Fungi</taxon>
        <taxon>Dikarya</taxon>
        <taxon>Basidiomycota</taxon>
        <taxon>Agaricomycotina</taxon>
        <taxon>Agaricomycetes</taxon>
        <taxon>Agaricomycetidae</taxon>
        <taxon>Agaricales</taxon>
        <taxon>Tricholomatineae</taxon>
        <taxon>Clitocybaceae</taxon>
        <taxon>Collybia</taxon>
    </lineage>
</organism>
<name>A0A9P6CHW1_9AGAR</name>
<dbReference type="AlphaFoldDB" id="A0A9P6CHW1"/>
<dbReference type="GO" id="GO:0032259">
    <property type="term" value="P:methylation"/>
    <property type="evidence" value="ECO:0007669"/>
    <property type="project" value="UniProtKB-KW"/>
</dbReference>
<accession>A0A9P6CHW1</accession>
<reference evidence="1" key="1">
    <citation type="submission" date="2020-11" db="EMBL/GenBank/DDBJ databases">
        <authorList>
            <consortium name="DOE Joint Genome Institute"/>
            <person name="Ahrendt S."/>
            <person name="Riley R."/>
            <person name="Andreopoulos W."/>
            <person name="Labutti K."/>
            <person name="Pangilinan J."/>
            <person name="Ruiz-Duenas F.J."/>
            <person name="Barrasa J.M."/>
            <person name="Sanchez-Garcia M."/>
            <person name="Camarero S."/>
            <person name="Miyauchi S."/>
            <person name="Serrano A."/>
            <person name="Linde D."/>
            <person name="Babiker R."/>
            <person name="Drula E."/>
            <person name="Ayuso-Fernandez I."/>
            <person name="Pacheco R."/>
            <person name="Padilla G."/>
            <person name="Ferreira P."/>
            <person name="Barriuso J."/>
            <person name="Kellner H."/>
            <person name="Castanera R."/>
            <person name="Alfaro M."/>
            <person name="Ramirez L."/>
            <person name="Pisabarro A.G."/>
            <person name="Kuo A."/>
            <person name="Tritt A."/>
            <person name="Lipzen A."/>
            <person name="He G."/>
            <person name="Yan M."/>
            <person name="Ng V."/>
            <person name="Cullen D."/>
            <person name="Martin F."/>
            <person name="Rosso M.-N."/>
            <person name="Henrissat B."/>
            <person name="Hibbett D."/>
            <person name="Martinez A.T."/>
            <person name="Grigoriev I.V."/>
        </authorList>
    </citation>
    <scope>NUCLEOTIDE SEQUENCE</scope>
    <source>
        <strain evidence="1">CBS 247.69</strain>
    </source>
</reference>
<keyword evidence="1" id="KW-0808">Transferase</keyword>
<dbReference type="PANTHER" id="PTHR14614:SF161">
    <property type="match status" value="1"/>
</dbReference>
<sequence length="333" mass="37534">MTASPNFPKNLDINPSAFHFHRPSDQKFQQRNDESDITLFGENAQRMAIKKYGIAGRVWEAAYMLSLYVNPPSSMKFDPPFIEDSPLSSPRTILELGSGTGMVSLYIAKILDTRNDIIIVTDLPEVCSLLENNLKHKSSSAHQGSFNNAANVHIRPLSWGDEEHFRRISNEFFVEQNSSAPRRLSHVICSDLVYFPELLGPLLRTLIRLTSSPLCPELVSDTCVDSGPVVVISYKIRSLLKEAPFWSAFGLWFKFKPVLVKDTAVEGHWQRFGQLMENDMMFVFIAHRQPGSCAWELPTSDQELLDGRGAWGDNTVKGDDTFETLLFMTLGES</sequence>
<dbReference type="OrthoDB" id="413520at2759"/>
<dbReference type="PANTHER" id="PTHR14614">
    <property type="entry name" value="HEPATOCELLULAR CARCINOMA-ASSOCIATED ANTIGEN"/>
    <property type="match status" value="1"/>
</dbReference>
<dbReference type="SUPFAM" id="SSF53335">
    <property type="entry name" value="S-adenosyl-L-methionine-dependent methyltransferases"/>
    <property type="match status" value="1"/>
</dbReference>
<dbReference type="GO" id="GO:0008757">
    <property type="term" value="F:S-adenosylmethionine-dependent methyltransferase activity"/>
    <property type="evidence" value="ECO:0007669"/>
    <property type="project" value="UniProtKB-ARBA"/>
</dbReference>
<dbReference type="GO" id="GO:0032991">
    <property type="term" value="C:protein-containing complex"/>
    <property type="evidence" value="ECO:0007669"/>
    <property type="project" value="TreeGrafter"/>
</dbReference>